<protein>
    <submittedName>
        <fullName evidence="1">Uncharacterized protein</fullName>
    </submittedName>
</protein>
<name>X0ZAT5_9ZZZZ</name>
<sequence length="105" mass="12295">KPKLHGKYKPKEQTSVNLDAKILMFLRYLKKEKYTPSVTASINEMLTFAIPHFFNLVNEEIPKKILNGEITNIKYQIPEHTKATLKDLREAYPNIIDYKFINEGK</sequence>
<feature type="non-terminal residue" evidence="1">
    <location>
        <position position="1"/>
    </location>
</feature>
<accession>X0ZAT5</accession>
<reference evidence="1" key="1">
    <citation type="journal article" date="2014" name="Front. Microbiol.">
        <title>High frequency of phylogenetically diverse reductive dehalogenase-homologous genes in deep subseafloor sedimentary metagenomes.</title>
        <authorList>
            <person name="Kawai M."/>
            <person name="Futagami T."/>
            <person name="Toyoda A."/>
            <person name="Takaki Y."/>
            <person name="Nishi S."/>
            <person name="Hori S."/>
            <person name="Arai W."/>
            <person name="Tsubouchi T."/>
            <person name="Morono Y."/>
            <person name="Uchiyama I."/>
            <person name="Ito T."/>
            <person name="Fujiyama A."/>
            <person name="Inagaki F."/>
            <person name="Takami H."/>
        </authorList>
    </citation>
    <scope>NUCLEOTIDE SEQUENCE</scope>
    <source>
        <strain evidence="1">Expedition CK06-06</strain>
    </source>
</reference>
<comment type="caution">
    <text evidence="1">The sequence shown here is derived from an EMBL/GenBank/DDBJ whole genome shotgun (WGS) entry which is preliminary data.</text>
</comment>
<dbReference type="EMBL" id="BART01004120">
    <property type="protein sequence ID" value="GAG66610.1"/>
    <property type="molecule type" value="Genomic_DNA"/>
</dbReference>
<gene>
    <name evidence="1" type="ORF">S01H4_10644</name>
</gene>
<evidence type="ECO:0000313" key="1">
    <source>
        <dbReference type="EMBL" id="GAG66610.1"/>
    </source>
</evidence>
<proteinExistence type="predicted"/>
<dbReference type="AlphaFoldDB" id="X0ZAT5"/>
<organism evidence="1">
    <name type="scientific">marine sediment metagenome</name>
    <dbReference type="NCBI Taxonomy" id="412755"/>
    <lineage>
        <taxon>unclassified sequences</taxon>
        <taxon>metagenomes</taxon>
        <taxon>ecological metagenomes</taxon>
    </lineage>
</organism>